<gene>
    <name evidence="1" type="ORF">ENW96_04670</name>
</gene>
<organism evidence="1">
    <name type="scientific">Desulfobacca acetoxidans</name>
    <dbReference type="NCBI Taxonomy" id="60893"/>
    <lineage>
        <taxon>Bacteria</taxon>
        <taxon>Pseudomonadati</taxon>
        <taxon>Thermodesulfobacteriota</taxon>
        <taxon>Desulfobaccia</taxon>
        <taxon>Desulfobaccales</taxon>
        <taxon>Desulfobaccaceae</taxon>
        <taxon>Desulfobacca</taxon>
    </lineage>
</organism>
<protein>
    <submittedName>
        <fullName evidence="1">Uncharacterized protein</fullName>
    </submittedName>
</protein>
<reference evidence="1" key="1">
    <citation type="journal article" date="2020" name="mSystems">
        <title>Genome- and Community-Level Interaction Insights into Carbon Utilization and Element Cycling Functions of Hydrothermarchaeota in Hydrothermal Sediment.</title>
        <authorList>
            <person name="Zhou Z."/>
            <person name="Liu Y."/>
            <person name="Xu W."/>
            <person name="Pan J."/>
            <person name="Luo Z.H."/>
            <person name="Li M."/>
        </authorList>
    </citation>
    <scope>NUCLEOTIDE SEQUENCE [LARGE SCALE GENOMIC DNA]</scope>
    <source>
        <strain evidence="1">SpSt-897</strain>
    </source>
</reference>
<accession>A0A7C3Z7W3</accession>
<sequence length="227" mass="25928">MDDMDKALEALKIQIKKEIIDNYFAERCHLEEDCLALEAKVTDYQRELAGLSRRFSAFYEAIGQDAAINRIVKILSLPYPPFYEDFKQLPAAVRQDLLKNYRRRGFTAIGRRINLILDTYQDLAAACQTLKEHYAKIAAHLRLHNEDVEKFNQSFDFGLIAAQIEAMEGAGEPICGGLLCGEREELSTRMRFKPKRLSDEELPPPPELPPLDAVKGPLKMILKEFLV</sequence>
<proteinExistence type="predicted"/>
<dbReference type="EMBL" id="DTMF01000126">
    <property type="protein sequence ID" value="HGF33670.1"/>
    <property type="molecule type" value="Genomic_DNA"/>
</dbReference>
<dbReference type="AlphaFoldDB" id="A0A7C3Z7W3"/>
<comment type="caution">
    <text evidence="1">The sequence shown here is derived from an EMBL/GenBank/DDBJ whole genome shotgun (WGS) entry which is preliminary data.</text>
</comment>
<evidence type="ECO:0000313" key="1">
    <source>
        <dbReference type="EMBL" id="HGF33670.1"/>
    </source>
</evidence>
<name>A0A7C3Z7W3_9BACT</name>